<name>A0ACB7J3M0_PLECO</name>
<keyword evidence="2" id="KW-1185">Reference proteome</keyword>
<dbReference type="EMBL" id="WQMT02000003">
    <property type="protein sequence ID" value="KAG9224433.1"/>
    <property type="molecule type" value="Genomic_DNA"/>
</dbReference>
<reference evidence="1 2" key="1">
    <citation type="journal article" date="2021" name="Appl. Environ. Microbiol.">
        <title>Genetic linkage and physical mapping for an oyster mushroom Pleurotus cornucopiae and QTL analysis for the trait cap color.</title>
        <authorList>
            <person name="Zhang Y."/>
            <person name="Gao W."/>
            <person name="Sonnenberg A."/>
            <person name="Chen Q."/>
            <person name="Zhang J."/>
            <person name="Huang C."/>
        </authorList>
    </citation>
    <scope>NUCLEOTIDE SEQUENCE [LARGE SCALE GENOMIC DNA]</scope>
    <source>
        <strain evidence="1">CCMSSC00406</strain>
    </source>
</reference>
<comment type="caution">
    <text evidence="1">The sequence shown here is derived from an EMBL/GenBank/DDBJ whole genome shotgun (WGS) entry which is preliminary data.</text>
</comment>
<sequence>MALVCRDPIFAEAQKISIYREAYQKLMQLCAESGCSHNGHRGNKCLFSLDALRYSNVRAWGQPAFPRIRAPPGPCPHGLAKVPPEHRSIPLIESPTGWGISVAALIARWPDVLPSTYHNTPFNKEYDVCTYYFTLRPWIRDKVCSAVAVRCHGERMTTGSLLRHIAVNMVCALHEKTTGLSNLDLFKLLLHVHIQQLVVTSYDPEEKNIFIEVLWEDASLM</sequence>
<accession>A0ACB7J3M0</accession>
<organism evidence="1 2">
    <name type="scientific">Pleurotus cornucopiae</name>
    <name type="common">Cornucopia mushroom</name>
    <dbReference type="NCBI Taxonomy" id="5321"/>
    <lineage>
        <taxon>Eukaryota</taxon>
        <taxon>Fungi</taxon>
        <taxon>Dikarya</taxon>
        <taxon>Basidiomycota</taxon>
        <taxon>Agaricomycotina</taxon>
        <taxon>Agaricomycetes</taxon>
        <taxon>Agaricomycetidae</taxon>
        <taxon>Agaricales</taxon>
        <taxon>Pleurotineae</taxon>
        <taxon>Pleurotaceae</taxon>
        <taxon>Pleurotus</taxon>
    </lineage>
</organism>
<evidence type="ECO:0000313" key="2">
    <source>
        <dbReference type="Proteomes" id="UP000824881"/>
    </source>
</evidence>
<gene>
    <name evidence="1" type="ORF">CCMSSC00406_0009475</name>
</gene>
<dbReference type="Proteomes" id="UP000824881">
    <property type="component" value="Unassembled WGS sequence"/>
</dbReference>
<proteinExistence type="predicted"/>
<protein>
    <submittedName>
        <fullName evidence="1">Uncharacterized protein</fullName>
    </submittedName>
</protein>
<evidence type="ECO:0000313" key="1">
    <source>
        <dbReference type="EMBL" id="KAG9224433.1"/>
    </source>
</evidence>